<dbReference type="Proteomes" id="UP001596395">
    <property type="component" value="Unassembled WGS sequence"/>
</dbReference>
<dbReference type="SUPFAM" id="SSF53474">
    <property type="entry name" value="alpha/beta-Hydrolases"/>
    <property type="match status" value="1"/>
</dbReference>
<dbReference type="Gene3D" id="3.40.50.1820">
    <property type="entry name" value="alpha/beta hydrolase"/>
    <property type="match status" value="1"/>
</dbReference>
<gene>
    <name evidence="2" type="ORF">ACFQGB_11525</name>
</gene>
<evidence type="ECO:0000313" key="2">
    <source>
        <dbReference type="EMBL" id="MFC6953493.1"/>
    </source>
</evidence>
<dbReference type="InterPro" id="IPR050266">
    <property type="entry name" value="AB_hydrolase_sf"/>
</dbReference>
<evidence type="ECO:0000259" key="1">
    <source>
        <dbReference type="Pfam" id="PF00561"/>
    </source>
</evidence>
<proteinExistence type="predicted"/>
<dbReference type="InterPro" id="IPR000073">
    <property type="entry name" value="AB_hydrolase_1"/>
</dbReference>
<dbReference type="Pfam" id="PF00561">
    <property type="entry name" value="Abhydrolase_1"/>
    <property type="match status" value="1"/>
</dbReference>
<name>A0ABD5VIF8_9EURY</name>
<dbReference type="AlphaFoldDB" id="A0ABD5VIF8"/>
<dbReference type="PRINTS" id="PR00111">
    <property type="entry name" value="ABHYDROLASE"/>
</dbReference>
<dbReference type="PRINTS" id="PR00412">
    <property type="entry name" value="EPOXHYDRLASE"/>
</dbReference>
<accession>A0ABD5VIF8</accession>
<keyword evidence="3" id="KW-1185">Reference proteome</keyword>
<evidence type="ECO:0000313" key="3">
    <source>
        <dbReference type="Proteomes" id="UP001596395"/>
    </source>
</evidence>
<dbReference type="GO" id="GO:0016787">
    <property type="term" value="F:hydrolase activity"/>
    <property type="evidence" value="ECO:0007669"/>
    <property type="project" value="UniProtKB-KW"/>
</dbReference>
<dbReference type="EMBL" id="JBHSXN010000002">
    <property type="protein sequence ID" value="MFC6953493.1"/>
    <property type="molecule type" value="Genomic_DNA"/>
</dbReference>
<feature type="domain" description="AB hydrolase-1" evidence="1">
    <location>
        <begin position="20"/>
        <end position="260"/>
    </location>
</feature>
<reference evidence="2 3" key="1">
    <citation type="journal article" date="2019" name="Int. J. Syst. Evol. Microbiol.">
        <title>The Global Catalogue of Microorganisms (GCM) 10K type strain sequencing project: providing services to taxonomists for standard genome sequencing and annotation.</title>
        <authorList>
            <consortium name="The Broad Institute Genomics Platform"/>
            <consortium name="The Broad Institute Genome Sequencing Center for Infectious Disease"/>
            <person name="Wu L."/>
            <person name="Ma J."/>
        </authorList>
    </citation>
    <scope>NUCLEOTIDE SEQUENCE [LARGE SCALE GENOMIC DNA]</scope>
    <source>
        <strain evidence="2 3">GX26</strain>
    </source>
</reference>
<dbReference type="RefSeq" id="WP_336350451.1">
    <property type="nucleotide sequence ID" value="NZ_JAZAQL010000002.1"/>
</dbReference>
<dbReference type="PANTHER" id="PTHR43798">
    <property type="entry name" value="MONOACYLGLYCEROL LIPASE"/>
    <property type="match status" value="1"/>
</dbReference>
<sequence length="288" mass="32140">MPQVATNGVETYYERTGDGPPVVFIHGLGWDHRSWRPQMAALEDEYELIAYDYRGHGETEASSLRDYSIELLVEDLHVLLDELDVERPILCGHSYGGLIAAEYAIQHPDDVAALAFADARTDIGENVFERTMFRLQPVLNRIEDVIGRERFQNAMEFIAERVKDMEQGPEEEVPELGLTPSEYANEAMSDLSTDERSKLIAAGQDYVGTSPTDFHVPVLYAYGELTGNVIADKAEQLERAPTDVRVHEVEDAGHGVMLEQPDLFTEVLRDFLDDVTPGSPNENGDSPA</sequence>
<comment type="caution">
    <text evidence="2">The sequence shown here is derived from an EMBL/GenBank/DDBJ whole genome shotgun (WGS) entry which is preliminary data.</text>
</comment>
<dbReference type="InterPro" id="IPR000639">
    <property type="entry name" value="Epox_hydrolase-like"/>
</dbReference>
<dbReference type="InterPro" id="IPR029058">
    <property type="entry name" value="AB_hydrolase_fold"/>
</dbReference>
<organism evidence="2 3">
    <name type="scientific">Halorubellus litoreus</name>
    <dbReference type="NCBI Taxonomy" id="755308"/>
    <lineage>
        <taxon>Archaea</taxon>
        <taxon>Methanobacteriati</taxon>
        <taxon>Methanobacteriota</taxon>
        <taxon>Stenosarchaea group</taxon>
        <taxon>Halobacteria</taxon>
        <taxon>Halobacteriales</taxon>
        <taxon>Halorubellaceae</taxon>
        <taxon>Halorubellus</taxon>
    </lineage>
</organism>
<keyword evidence="2" id="KW-0378">Hydrolase</keyword>
<protein>
    <submittedName>
        <fullName evidence="2">Alpha/beta fold hydrolase</fullName>
    </submittedName>
</protein>